<feature type="signal peptide" evidence="1">
    <location>
        <begin position="1"/>
        <end position="19"/>
    </location>
</feature>
<reference evidence="2" key="2">
    <citation type="submission" date="2023-05" db="EMBL/GenBank/DDBJ databases">
        <authorList>
            <consortium name="Lawrence Berkeley National Laboratory"/>
            <person name="Steindorff A."/>
            <person name="Hensen N."/>
            <person name="Bonometti L."/>
            <person name="Westerberg I."/>
            <person name="Brannstrom I.O."/>
            <person name="Guillou S."/>
            <person name="Cros-Aarteil S."/>
            <person name="Calhoun S."/>
            <person name="Haridas S."/>
            <person name="Kuo A."/>
            <person name="Mondo S."/>
            <person name="Pangilinan J."/>
            <person name="Riley R."/>
            <person name="Labutti K."/>
            <person name="Andreopoulos B."/>
            <person name="Lipzen A."/>
            <person name="Chen C."/>
            <person name="Yanf M."/>
            <person name="Daum C."/>
            <person name="Ng V."/>
            <person name="Clum A."/>
            <person name="Ohm R."/>
            <person name="Martin F."/>
            <person name="Silar P."/>
            <person name="Natvig D."/>
            <person name="Lalanne C."/>
            <person name="Gautier V."/>
            <person name="Ament-Velasquez S.L."/>
            <person name="Kruys A."/>
            <person name="Hutchinson M.I."/>
            <person name="Powell A.J."/>
            <person name="Barry K."/>
            <person name="Miller A.N."/>
            <person name="Grigoriev I.V."/>
            <person name="Debuchy R."/>
            <person name="Gladieux P."/>
            <person name="Thoren M.H."/>
            <person name="Johannesson H."/>
        </authorList>
    </citation>
    <scope>NUCLEOTIDE SEQUENCE</scope>
    <source>
        <strain evidence="2">PSN293</strain>
    </source>
</reference>
<name>A0AAN7B5X0_9PEZI</name>
<feature type="chain" id="PRO_5042930088" evidence="1">
    <location>
        <begin position="20"/>
        <end position="130"/>
    </location>
</feature>
<evidence type="ECO:0000313" key="3">
    <source>
        <dbReference type="Proteomes" id="UP001301769"/>
    </source>
</evidence>
<dbReference type="AlphaFoldDB" id="A0AAN7B5X0"/>
<comment type="caution">
    <text evidence="2">The sequence shown here is derived from an EMBL/GenBank/DDBJ whole genome shotgun (WGS) entry which is preliminary data.</text>
</comment>
<dbReference type="Proteomes" id="UP001301769">
    <property type="component" value="Unassembled WGS sequence"/>
</dbReference>
<evidence type="ECO:0000313" key="2">
    <source>
        <dbReference type="EMBL" id="KAK4211222.1"/>
    </source>
</evidence>
<gene>
    <name evidence="2" type="ORF">QBC37DRAFT_376261</name>
</gene>
<proteinExistence type="predicted"/>
<keyword evidence="1" id="KW-0732">Signal</keyword>
<keyword evidence="3" id="KW-1185">Reference proteome</keyword>
<accession>A0AAN7B5X0</accession>
<dbReference type="EMBL" id="MU858154">
    <property type="protein sequence ID" value="KAK4211222.1"/>
    <property type="molecule type" value="Genomic_DNA"/>
</dbReference>
<organism evidence="2 3">
    <name type="scientific">Rhypophila decipiens</name>
    <dbReference type="NCBI Taxonomy" id="261697"/>
    <lineage>
        <taxon>Eukaryota</taxon>
        <taxon>Fungi</taxon>
        <taxon>Dikarya</taxon>
        <taxon>Ascomycota</taxon>
        <taxon>Pezizomycotina</taxon>
        <taxon>Sordariomycetes</taxon>
        <taxon>Sordariomycetidae</taxon>
        <taxon>Sordariales</taxon>
        <taxon>Naviculisporaceae</taxon>
        <taxon>Rhypophila</taxon>
    </lineage>
</organism>
<evidence type="ECO:0000256" key="1">
    <source>
        <dbReference type="SAM" id="SignalP"/>
    </source>
</evidence>
<protein>
    <submittedName>
        <fullName evidence="2">Uncharacterized protein</fullName>
    </submittedName>
</protein>
<reference evidence="2" key="1">
    <citation type="journal article" date="2023" name="Mol. Phylogenet. Evol.">
        <title>Genome-scale phylogeny and comparative genomics of the fungal order Sordariales.</title>
        <authorList>
            <person name="Hensen N."/>
            <person name="Bonometti L."/>
            <person name="Westerberg I."/>
            <person name="Brannstrom I.O."/>
            <person name="Guillou S."/>
            <person name="Cros-Aarteil S."/>
            <person name="Calhoun S."/>
            <person name="Haridas S."/>
            <person name="Kuo A."/>
            <person name="Mondo S."/>
            <person name="Pangilinan J."/>
            <person name="Riley R."/>
            <person name="LaButti K."/>
            <person name="Andreopoulos B."/>
            <person name="Lipzen A."/>
            <person name="Chen C."/>
            <person name="Yan M."/>
            <person name="Daum C."/>
            <person name="Ng V."/>
            <person name="Clum A."/>
            <person name="Steindorff A."/>
            <person name="Ohm R.A."/>
            <person name="Martin F."/>
            <person name="Silar P."/>
            <person name="Natvig D.O."/>
            <person name="Lalanne C."/>
            <person name="Gautier V."/>
            <person name="Ament-Velasquez S.L."/>
            <person name="Kruys A."/>
            <person name="Hutchinson M.I."/>
            <person name="Powell A.J."/>
            <person name="Barry K."/>
            <person name="Miller A.N."/>
            <person name="Grigoriev I.V."/>
            <person name="Debuchy R."/>
            <person name="Gladieux P."/>
            <person name="Hiltunen Thoren M."/>
            <person name="Johannesson H."/>
        </authorList>
    </citation>
    <scope>NUCLEOTIDE SEQUENCE</scope>
    <source>
        <strain evidence="2">PSN293</strain>
    </source>
</reference>
<sequence length="130" mass="13744">MKPTAVLAVLAAVAGNVSASPTPSTGGDMSPRAPIQNGNVWWHTCGNCKCNHTGARENFSGATDCMKISTAIRAVGLSRSGAYGKMTTCTIFSDDNCQREVQSVGVHLGQTYGCTAFNQDSRSIKCYYNV</sequence>